<gene>
    <name evidence="2" type="primary">77</name>
    <name evidence="2" type="ORF">SEA_SONALI_77</name>
</gene>
<dbReference type="Proteomes" id="UP000289206">
    <property type="component" value="Segment"/>
</dbReference>
<organism evidence="2 3">
    <name type="scientific">Arthrobacter phage Sonali</name>
    <dbReference type="NCBI Taxonomy" id="2510495"/>
    <lineage>
        <taxon>Viruses</taxon>
        <taxon>Duplodnaviria</taxon>
        <taxon>Heunggongvirae</taxon>
        <taxon>Uroviricota</taxon>
        <taxon>Caudoviricetes</taxon>
        <taxon>Sonalivirus</taxon>
        <taxon>Sonalivirus sonali</taxon>
    </lineage>
</organism>
<dbReference type="EMBL" id="MK411746">
    <property type="protein sequence ID" value="QAY16189.1"/>
    <property type="molecule type" value="Genomic_DNA"/>
</dbReference>
<evidence type="ECO:0000313" key="2">
    <source>
        <dbReference type="EMBL" id="QAY16189.1"/>
    </source>
</evidence>
<dbReference type="RefSeq" id="YP_009819750.1">
    <property type="nucleotide sequence ID" value="NC_048152.1"/>
</dbReference>
<evidence type="ECO:0000256" key="1">
    <source>
        <dbReference type="SAM" id="Phobius"/>
    </source>
</evidence>
<reference evidence="2 3" key="1">
    <citation type="submission" date="2019-01" db="EMBL/GenBank/DDBJ databases">
        <authorList>
            <person name="Adair T.L."/>
            <person name="Lucas L.G."/>
            <person name="Young A.M."/>
            <person name="Antrich S.C."/>
            <person name="Baird A.G."/>
            <person name="Dunn E.L."/>
            <person name="Fernandes B.I."/>
            <person name="Fraley E.G."/>
            <person name="Ghanem A.X."/>
            <person name="Gilbert M.G."/>
            <person name="Morris T.B."/>
            <person name="Nortch B.D."/>
            <person name="Overcash M.E."/>
            <person name="Pavleszek K.E."/>
            <person name="Pellegrini L.I.O."/>
            <person name="Pham L.T."/>
            <person name="Rule L.S."/>
            <person name="Schultz E.M."/>
            <person name="Smith J."/>
            <person name="Thong B.J."/>
            <person name="Turner H.A."/>
            <person name="Walker G."/>
            <person name="Whitaker Z.J."/>
            <person name="Wilsey R.N."/>
            <person name="Yanney R.L."/>
            <person name="Klyczek K."/>
            <person name="Garlena R.A."/>
            <person name="Russell D.A."/>
            <person name="Pope W.H."/>
            <person name="Jacobs-Sera D."/>
            <person name="Hatfull G.F."/>
        </authorList>
    </citation>
    <scope>NUCLEOTIDE SEQUENCE [LARGE SCALE GENOMIC DNA]</scope>
</reference>
<name>A0A411CQI1_9CAUD</name>
<accession>A0A411CQI1</accession>
<dbReference type="KEGG" id="vg:55011168"/>
<keyword evidence="1" id="KW-0812">Transmembrane</keyword>
<keyword evidence="1" id="KW-0472">Membrane</keyword>
<protein>
    <submittedName>
        <fullName evidence="2">Uncharacterized protein</fullName>
    </submittedName>
</protein>
<proteinExistence type="predicted"/>
<evidence type="ECO:0000313" key="3">
    <source>
        <dbReference type="Proteomes" id="UP000289206"/>
    </source>
</evidence>
<sequence length="69" mass="7444">MTTLLALLFVAWAMTVAAILGFARIWVRDFLSWPGLTHQARLTGLLIRLAVTAAALALIICAPLDLLAL</sequence>
<feature type="transmembrane region" description="Helical" evidence="1">
    <location>
        <begin position="45"/>
        <end position="68"/>
    </location>
</feature>
<dbReference type="GeneID" id="55011168"/>
<keyword evidence="1" id="KW-1133">Transmembrane helix</keyword>
<keyword evidence="3" id="KW-1185">Reference proteome</keyword>